<name>A0ABR3F4V3_9AGAR</name>
<evidence type="ECO:0000313" key="1">
    <source>
        <dbReference type="EMBL" id="KAL0570131.1"/>
    </source>
</evidence>
<organism evidence="1 2">
    <name type="scientific">Marasmius crinis-equi</name>
    <dbReference type="NCBI Taxonomy" id="585013"/>
    <lineage>
        <taxon>Eukaryota</taxon>
        <taxon>Fungi</taxon>
        <taxon>Dikarya</taxon>
        <taxon>Basidiomycota</taxon>
        <taxon>Agaricomycotina</taxon>
        <taxon>Agaricomycetes</taxon>
        <taxon>Agaricomycetidae</taxon>
        <taxon>Agaricales</taxon>
        <taxon>Marasmiineae</taxon>
        <taxon>Marasmiaceae</taxon>
        <taxon>Marasmius</taxon>
    </lineage>
</organism>
<proteinExistence type="predicted"/>
<dbReference type="EMBL" id="JBAHYK010000987">
    <property type="protein sequence ID" value="KAL0570131.1"/>
    <property type="molecule type" value="Genomic_DNA"/>
</dbReference>
<sequence>MSILPREIMNAIVDACSDDPSTLISISLVGSAWLPSTRIRLFETLRLNLFSIDNFLDVACNPHSTFNNSVKGIEIDGSATTTMNCEPFLTDLSSIRQLATALPSLVSLRLHNFHLEHASEPAVRPFIDAIKSSFSEIRELELDGIVFISVSQPMTMLCSFRMLEKITMRDLVWQDPTQIREDGEHSYELPSSLVYLSLHSCCKRDIITCLLSQNPPPVIHHLDVGLISPEDCPSFGEYIGGLGAHLFSLSLEFRSFDAGGDAEDFHKACNLSTNTGLRSILFESMTCLEYRLTSPVLWIAKILSQISSSWFEEVTFCMHVFDVDEMNGRSLDDDWHALDAVLNEMHRLLPAFESATFLAQVWGETSSAASLAAFLETVLPLSCSEKIVRVKRR</sequence>
<keyword evidence="2" id="KW-1185">Reference proteome</keyword>
<dbReference type="SUPFAM" id="SSF52047">
    <property type="entry name" value="RNI-like"/>
    <property type="match status" value="1"/>
</dbReference>
<dbReference type="Proteomes" id="UP001465976">
    <property type="component" value="Unassembled WGS sequence"/>
</dbReference>
<reference evidence="1 2" key="1">
    <citation type="submission" date="2024-02" db="EMBL/GenBank/DDBJ databases">
        <title>A draft genome for the cacao thread blight pathogen Marasmius crinis-equi.</title>
        <authorList>
            <person name="Cohen S.P."/>
            <person name="Baruah I.K."/>
            <person name="Amoako-Attah I."/>
            <person name="Bukari Y."/>
            <person name="Meinhardt L.W."/>
            <person name="Bailey B.A."/>
        </authorList>
    </citation>
    <scope>NUCLEOTIDE SEQUENCE [LARGE SCALE GENOMIC DNA]</scope>
    <source>
        <strain evidence="1 2">GH-76</strain>
    </source>
</reference>
<protein>
    <recommendedName>
        <fullName evidence="3">F-box domain-containing protein</fullName>
    </recommendedName>
</protein>
<gene>
    <name evidence="1" type="ORF">V5O48_011836</name>
</gene>
<accession>A0ABR3F4V3</accession>
<comment type="caution">
    <text evidence="1">The sequence shown here is derived from an EMBL/GenBank/DDBJ whole genome shotgun (WGS) entry which is preliminary data.</text>
</comment>
<evidence type="ECO:0000313" key="2">
    <source>
        <dbReference type="Proteomes" id="UP001465976"/>
    </source>
</evidence>
<evidence type="ECO:0008006" key="3">
    <source>
        <dbReference type="Google" id="ProtNLM"/>
    </source>
</evidence>